<dbReference type="Pfam" id="PF14289">
    <property type="entry name" value="DUF4369"/>
    <property type="match status" value="1"/>
</dbReference>
<comment type="subcellular location">
    <subcellularLocation>
        <location evidence="1">Cell envelope</location>
    </subcellularLocation>
</comment>
<sequence>MKAYFSHKLRLYGLVFIAATFFGKRDALSQTNLGFTLHGKITGIPDEQQVYLTHHLDVRDPSKAVDSSRIKDGAFTLSGNLHYPELYTVVIKKPGASLENRQAKDRFDYVLPVFLTEGTIKIEADAKPNMTYLEYSNSKKYPYDEVKVEGSAPHIAYMDFLSGYKPLIERRSSAVDRYIKFLNSKEKTAPGHIANGISFVNRIDEADSISKMYLQAFTESRRSDPVGVHVAQTYYLKRANNLEIADFIMQIPVDFAKTDVGKALVSYCKKVKESAIGSTFIDFAFKDHEGRPIKLSDKVGKGKYVLLEFWASWCGPCRSDIPHLKEVYDLYHPVGFEIISISMDSKKDLWLKALEQEEMPWLQVSDLQAFDGPLSDSYRFNAIPFCMLIDPQGKIVSRNMRGSWMDRRLISLYGNRFNDES</sequence>
<evidence type="ECO:0000313" key="7">
    <source>
        <dbReference type="Proteomes" id="UP000620550"/>
    </source>
</evidence>
<dbReference type="Proteomes" id="UP000620550">
    <property type="component" value="Unassembled WGS sequence"/>
</dbReference>
<evidence type="ECO:0000256" key="1">
    <source>
        <dbReference type="ARBA" id="ARBA00004196"/>
    </source>
</evidence>
<dbReference type="SUPFAM" id="SSF52833">
    <property type="entry name" value="Thioredoxin-like"/>
    <property type="match status" value="1"/>
</dbReference>
<dbReference type="Pfam" id="PF00578">
    <property type="entry name" value="AhpC-TSA"/>
    <property type="match status" value="1"/>
</dbReference>
<proteinExistence type="predicted"/>
<evidence type="ECO:0000259" key="5">
    <source>
        <dbReference type="PROSITE" id="PS51352"/>
    </source>
</evidence>
<keyword evidence="3" id="KW-1015">Disulfide bond</keyword>
<dbReference type="PROSITE" id="PS51352">
    <property type="entry name" value="THIOREDOXIN_2"/>
    <property type="match status" value="1"/>
</dbReference>
<dbReference type="PANTHER" id="PTHR42852">
    <property type="entry name" value="THIOL:DISULFIDE INTERCHANGE PROTEIN DSBE"/>
    <property type="match status" value="1"/>
</dbReference>
<dbReference type="PANTHER" id="PTHR42852:SF6">
    <property type="entry name" value="THIOL:DISULFIDE INTERCHANGE PROTEIN DSBE"/>
    <property type="match status" value="1"/>
</dbReference>
<protein>
    <submittedName>
        <fullName evidence="6">Thiol:disulfide interchange protein</fullName>
    </submittedName>
</protein>
<organism evidence="6 7">
    <name type="scientific">Sphingobacterium griseoflavum</name>
    <dbReference type="NCBI Taxonomy" id="1474952"/>
    <lineage>
        <taxon>Bacteria</taxon>
        <taxon>Pseudomonadati</taxon>
        <taxon>Bacteroidota</taxon>
        <taxon>Sphingobacteriia</taxon>
        <taxon>Sphingobacteriales</taxon>
        <taxon>Sphingobacteriaceae</taxon>
        <taxon>Sphingobacterium</taxon>
    </lineage>
</organism>
<dbReference type="InterPro" id="IPR000866">
    <property type="entry name" value="AhpC/TSA"/>
</dbReference>
<keyword evidence="7" id="KW-1185">Reference proteome</keyword>
<evidence type="ECO:0000256" key="3">
    <source>
        <dbReference type="ARBA" id="ARBA00023157"/>
    </source>
</evidence>
<dbReference type="InterPro" id="IPR017937">
    <property type="entry name" value="Thioredoxin_CS"/>
</dbReference>
<feature type="domain" description="Thioredoxin" evidence="5">
    <location>
        <begin position="274"/>
        <end position="421"/>
    </location>
</feature>
<name>A0ABQ3HYM3_9SPHI</name>
<dbReference type="InterPro" id="IPR013766">
    <property type="entry name" value="Thioredoxin_domain"/>
</dbReference>
<dbReference type="PROSITE" id="PS00194">
    <property type="entry name" value="THIOREDOXIN_1"/>
    <property type="match status" value="1"/>
</dbReference>
<evidence type="ECO:0000256" key="2">
    <source>
        <dbReference type="ARBA" id="ARBA00022748"/>
    </source>
</evidence>
<dbReference type="InterPro" id="IPR036249">
    <property type="entry name" value="Thioredoxin-like_sf"/>
</dbReference>
<comment type="caution">
    <text evidence="6">The sequence shown here is derived from an EMBL/GenBank/DDBJ whole genome shotgun (WGS) entry which is preliminary data.</text>
</comment>
<dbReference type="InterPro" id="IPR050553">
    <property type="entry name" value="Thioredoxin_ResA/DsbE_sf"/>
</dbReference>
<keyword evidence="2" id="KW-0201">Cytochrome c-type biogenesis</keyword>
<dbReference type="EMBL" id="BNAF01000017">
    <property type="protein sequence ID" value="GHE48055.1"/>
    <property type="molecule type" value="Genomic_DNA"/>
</dbReference>
<accession>A0ABQ3HYM3</accession>
<dbReference type="InterPro" id="IPR025380">
    <property type="entry name" value="DUF4369"/>
</dbReference>
<dbReference type="RefSeq" id="WP_189627913.1">
    <property type="nucleotide sequence ID" value="NZ_BNAF01000017.1"/>
</dbReference>
<evidence type="ECO:0000313" key="6">
    <source>
        <dbReference type="EMBL" id="GHE48055.1"/>
    </source>
</evidence>
<gene>
    <name evidence="6" type="ORF">GCM10017764_33890</name>
</gene>
<reference evidence="7" key="1">
    <citation type="journal article" date="2019" name="Int. J. Syst. Evol. Microbiol.">
        <title>The Global Catalogue of Microorganisms (GCM) 10K type strain sequencing project: providing services to taxonomists for standard genome sequencing and annotation.</title>
        <authorList>
            <consortium name="The Broad Institute Genomics Platform"/>
            <consortium name="The Broad Institute Genome Sequencing Center for Infectious Disease"/>
            <person name="Wu L."/>
            <person name="Ma J."/>
        </authorList>
    </citation>
    <scope>NUCLEOTIDE SEQUENCE [LARGE SCALE GENOMIC DNA]</scope>
    <source>
        <strain evidence="7">CGMCC 1.12966</strain>
    </source>
</reference>
<evidence type="ECO:0000256" key="4">
    <source>
        <dbReference type="ARBA" id="ARBA00023284"/>
    </source>
</evidence>
<dbReference type="CDD" id="cd02966">
    <property type="entry name" value="TlpA_like_family"/>
    <property type="match status" value="1"/>
</dbReference>
<keyword evidence="4" id="KW-0676">Redox-active center</keyword>
<dbReference type="Gene3D" id="3.40.30.10">
    <property type="entry name" value="Glutaredoxin"/>
    <property type="match status" value="1"/>
</dbReference>